<dbReference type="GO" id="GO:0008984">
    <property type="term" value="F:protein-glutamate methylesterase activity"/>
    <property type="evidence" value="ECO:0007669"/>
    <property type="project" value="UniProtKB-EC"/>
</dbReference>
<dbReference type="Gene3D" id="3.40.50.180">
    <property type="entry name" value="Methylesterase CheB, C-terminal domain"/>
    <property type="match status" value="1"/>
</dbReference>
<feature type="active site" evidence="4">
    <location>
        <position position="58"/>
    </location>
</feature>
<dbReference type="EC" id="3.1.1.61" evidence="2"/>
<comment type="catalytic activity">
    <reaction evidence="3">
        <text>[protein]-L-glutamate 5-O-methyl ester + H2O = L-glutamyl-[protein] + methanol + H(+)</text>
        <dbReference type="Rhea" id="RHEA:23236"/>
        <dbReference type="Rhea" id="RHEA-COMP:10208"/>
        <dbReference type="Rhea" id="RHEA-COMP:10311"/>
        <dbReference type="ChEBI" id="CHEBI:15377"/>
        <dbReference type="ChEBI" id="CHEBI:15378"/>
        <dbReference type="ChEBI" id="CHEBI:17790"/>
        <dbReference type="ChEBI" id="CHEBI:29973"/>
        <dbReference type="ChEBI" id="CHEBI:82795"/>
        <dbReference type="EC" id="3.1.1.61"/>
    </reaction>
</comment>
<accession>A0A8J3SJT1</accession>
<evidence type="ECO:0000256" key="3">
    <source>
        <dbReference type="ARBA" id="ARBA00048267"/>
    </source>
</evidence>
<dbReference type="GO" id="GO:0005737">
    <property type="term" value="C:cytoplasm"/>
    <property type="evidence" value="ECO:0007669"/>
    <property type="project" value="InterPro"/>
</dbReference>
<dbReference type="PROSITE" id="PS50122">
    <property type="entry name" value="CHEB"/>
    <property type="match status" value="1"/>
</dbReference>
<evidence type="ECO:0000256" key="4">
    <source>
        <dbReference type="PROSITE-ProRule" id="PRU00050"/>
    </source>
</evidence>
<sequence>MNTPAGMSTRHEPVPAAPPAGRLPVIALVSSAGGLAATSRVLGALPVGLPAAVIVLQHLNPDRRSMLPHILGRRTALPVAAACDGQALVPGRVVVAPPGQHLLVTGDRRLLLIVSGPLPPYRPSADLLLTSLALAVGPDAVAVILSGEGRDGATGATAVHRLGGTVITTDRATSNHFAMPQATITRDEIVDHVTALDEVAPLLLSLVAEAEAEATA</sequence>
<reference evidence="6 7" key="1">
    <citation type="submission" date="2021-01" db="EMBL/GenBank/DDBJ databases">
        <title>Whole genome shotgun sequence of Planobispora siamensis NBRC 107568.</title>
        <authorList>
            <person name="Komaki H."/>
            <person name="Tamura T."/>
        </authorList>
    </citation>
    <scope>NUCLEOTIDE SEQUENCE [LARGE SCALE GENOMIC DNA]</scope>
    <source>
        <strain evidence="6 7">NBRC 107568</strain>
    </source>
</reference>
<dbReference type="InterPro" id="IPR000673">
    <property type="entry name" value="Sig_transdc_resp-reg_Me-estase"/>
</dbReference>
<keyword evidence="7" id="KW-1185">Reference proteome</keyword>
<dbReference type="InterPro" id="IPR035909">
    <property type="entry name" value="CheB_C"/>
</dbReference>
<gene>
    <name evidence="6" type="primary">cheB_2</name>
    <name evidence="6" type="ORF">Psi01_64160</name>
</gene>
<dbReference type="GO" id="GO:0000156">
    <property type="term" value="F:phosphorelay response regulator activity"/>
    <property type="evidence" value="ECO:0007669"/>
    <property type="project" value="InterPro"/>
</dbReference>
<dbReference type="GO" id="GO:0006935">
    <property type="term" value="P:chemotaxis"/>
    <property type="evidence" value="ECO:0007669"/>
    <property type="project" value="UniProtKB-UniRule"/>
</dbReference>
<evidence type="ECO:0000259" key="5">
    <source>
        <dbReference type="PROSITE" id="PS50122"/>
    </source>
</evidence>
<dbReference type="PANTHER" id="PTHR42872">
    <property type="entry name" value="PROTEIN-GLUTAMATE METHYLESTERASE/PROTEIN-GLUTAMINE GLUTAMINASE"/>
    <property type="match status" value="1"/>
</dbReference>
<dbReference type="Pfam" id="PF01339">
    <property type="entry name" value="CheB_methylest"/>
    <property type="match status" value="1"/>
</dbReference>
<dbReference type="CDD" id="cd16433">
    <property type="entry name" value="CheB"/>
    <property type="match status" value="1"/>
</dbReference>
<keyword evidence="4" id="KW-0145">Chemotaxis</keyword>
<evidence type="ECO:0000313" key="6">
    <source>
        <dbReference type="EMBL" id="GIH95786.1"/>
    </source>
</evidence>
<feature type="domain" description="CheB-type methylesterase" evidence="5">
    <location>
        <begin position="19"/>
        <end position="184"/>
    </location>
</feature>
<evidence type="ECO:0000313" key="7">
    <source>
        <dbReference type="Proteomes" id="UP000619788"/>
    </source>
</evidence>
<dbReference type="AlphaFoldDB" id="A0A8J3SJT1"/>
<dbReference type="RefSeq" id="WP_204067873.1">
    <property type="nucleotide sequence ID" value="NZ_BOOJ01000057.1"/>
</dbReference>
<evidence type="ECO:0000256" key="1">
    <source>
        <dbReference type="ARBA" id="ARBA00022801"/>
    </source>
</evidence>
<evidence type="ECO:0000256" key="2">
    <source>
        <dbReference type="ARBA" id="ARBA00039140"/>
    </source>
</evidence>
<dbReference type="Proteomes" id="UP000619788">
    <property type="component" value="Unassembled WGS sequence"/>
</dbReference>
<dbReference type="PANTHER" id="PTHR42872:SF6">
    <property type="entry name" value="PROTEIN-GLUTAMATE METHYLESTERASE_PROTEIN-GLUTAMINE GLUTAMINASE"/>
    <property type="match status" value="1"/>
</dbReference>
<proteinExistence type="predicted"/>
<keyword evidence="1 4" id="KW-0378">Hydrolase</keyword>
<protein>
    <recommendedName>
        <fullName evidence="2">protein-glutamate methylesterase</fullName>
        <ecNumber evidence="2">3.1.1.61</ecNumber>
    </recommendedName>
</protein>
<name>A0A8J3SJT1_9ACTN</name>
<feature type="active site" evidence="4">
    <location>
        <position position="151"/>
    </location>
</feature>
<dbReference type="SUPFAM" id="SSF52738">
    <property type="entry name" value="Methylesterase CheB, C-terminal domain"/>
    <property type="match status" value="1"/>
</dbReference>
<dbReference type="EMBL" id="BOOJ01000057">
    <property type="protein sequence ID" value="GIH95786.1"/>
    <property type="molecule type" value="Genomic_DNA"/>
</dbReference>
<feature type="active site" evidence="4">
    <location>
        <position position="31"/>
    </location>
</feature>
<organism evidence="6 7">
    <name type="scientific">Planobispora siamensis</name>
    <dbReference type="NCBI Taxonomy" id="936338"/>
    <lineage>
        <taxon>Bacteria</taxon>
        <taxon>Bacillati</taxon>
        <taxon>Actinomycetota</taxon>
        <taxon>Actinomycetes</taxon>
        <taxon>Streptosporangiales</taxon>
        <taxon>Streptosporangiaceae</taxon>
        <taxon>Planobispora</taxon>
    </lineage>
</organism>
<comment type="caution">
    <text evidence="6">The sequence shown here is derived from an EMBL/GenBank/DDBJ whole genome shotgun (WGS) entry which is preliminary data.</text>
</comment>